<dbReference type="Pfam" id="PF08482">
    <property type="entry name" value="HrpB_C"/>
    <property type="match status" value="1"/>
</dbReference>
<gene>
    <name evidence="7" type="primary">hrpB</name>
    <name evidence="7" type="ORF">ACFQBQ_09680</name>
</gene>
<organism evidence="7 8">
    <name type="scientific">Granulicella cerasi</name>
    <dbReference type="NCBI Taxonomy" id="741063"/>
    <lineage>
        <taxon>Bacteria</taxon>
        <taxon>Pseudomonadati</taxon>
        <taxon>Acidobacteriota</taxon>
        <taxon>Terriglobia</taxon>
        <taxon>Terriglobales</taxon>
        <taxon>Acidobacteriaceae</taxon>
        <taxon>Granulicella</taxon>
    </lineage>
</organism>
<dbReference type="SMART" id="SM00487">
    <property type="entry name" value="DEXDc"/>
    <property type="match status" value="1"/>
</dbReference>
<sequence length="787" mass="87218">MSKRFPLPVDAILPELLHALEQQPNVVLEAAPGAGKTTRVPAALLHAVSGDVLVLEPRRIAARFAARRVAEEMGEQVGETVGYQVRFEERVSAKTRLRFVTEGILNRRLLSDPELRGVDVVVLDEFHERHLETDLALALLKRLQQRRPSLRIVVMSATLDAAPVATFLDDCVVLRSEGRAYPLEIEFGGYTSKPLETQLRDAVERLAKEDREGNILVFLPGQAEIRRAMRECEDVARRYALTSLALHGSLTPAEQDRVVAPSRERKVIFATNVAESSVTVDGVNAVIDSGLARVASYSPWTGLPQLRIARVSKASAIQRAGRAGRQQAGRALRLYVQEDFALRAEHETPEILRADLSQLLLSLRAMGVERPSELQWLDEPPADAVNAAEALLDALGAHGKLAERMARLPLSPRLARVVLAAEDRGIADLGCRAAALLGAGIPLQQNDLLQAMDAHAGKQMDARVRQQYEHLCRAMKRAPATYVHHDEALLLSLLTGFPDRVGKRRIGKQIGLANGVAAELAGEHPQGEFFLALDAEDRAEQALPLVRTYARIEPEMLLEVFPERVIEQSVVEWNRNGERAEKVSTLLFDKLVIEETRGPASAEDAARLLAEKALQEGIERFVDAEALANLRERVAFAGFEALDEAAALRELAYGLKSFAQLRDAAKASLLHVLEAQVDARKLSELAPTSIRLSSGRQTKVHYEHDRAPWIGSRLQDFFGMKETPRIGPARTPVVVHLLAPNQRAVQTTTDLAGFWERLYPTTRKELMRRYPRHAWPENPHAPVEAKR</sequence>
<dbReference type="PANTHER" id="PTHR43519">
    <property type="entry name" value="ATP-DEPENDENT RNA HELICASE HRPB"/>
    <property type="match status" value="1"/>
</dbReference>
<dbReference type="EMBL" id="JBHSWI010000001">
    <property type="protein sequence ID" value="MFC6645844.1"/>
    <property type="molecule type" value="Genomic_DNA"/>
</dbReference>
<evidence type="ECO:0000256" key="2">
    <source>
        <dbReference type="ARBA" id="ARBA00022801"/>
    </source>
</evidence>
<dbReference type="SUPFAM" id="SSF52540">
    <property type="entry name" value="P-loop containing nucleoside triphosphate hydrolases"/>
    <property type="match status" value="1"/>
</dbReference>
<keyword evidence="8" id="KW-1185">Reference proteome</keyword>
<evidence type="ECO:0000313" key="7">
    <source>
        <dbReference type="EMBL" id="MFC6645844.1"/>
    </source>
</evidence>
<dbReference type="Gene3D" id="3.40.50.300">
    <property type="entry name" value="P-loop containing nucleotide triphosphate hydrolases"/>
    <property type="match status" value="2"/>
</dbReference>
<comment type="caution">
    <text evidence="7">The sequence shown here is derived from an EMBL/GenBank/DDBJ whole genome shotgun (WGS) entry which is preliminary data.</text>
</comment>
<dbReference type="Proteomes" id="UP001596391">
    <property type="component" value="Unassembled WGS sequence"/>
</dbReference>
<dbReference type="PIRSF" id="PIRSF005496">
    <property type="entry name" value="ATP_hel_hrpB"/>
    <property type="match status" value="1"/>
</dbReference>
<dbReference type="RefSeq" id="WP_317890606.1">
    <property type="nucleotide sequence ID" value="NZ_JAGSYD010000001.1"/>
</dbReference>
<reference evidence="8" key="1">
    <citation type="journal article" date="2019" name="Int. J. Syst. Evol. Microbiol.">
        <title>The Global Catalogue of Microorganisms (GCM) 10K type strain sequencing project: providing services to taxonomists for standard genome sequencing and annotation.</title>
        <authorList>
            <consortium name="The Broad Institute Genomics Platform"/>
            <consortium name="The Broad Institute Genome Sequencing Center for Infectious Disease"/>
            <person name="Wu L."/>
            <person name="Ma J."/>
        </authorList>
    </citation>
    <scope>NUCLEOTIDE SEQUENCE [LARGE SCALE GENOMIC DNA]</scope>
    <source>
        <strain evidence="8">CGMCC 1.16026</strain>
    </source>
</reference>
<evidence type="ECO:0000259" key="6">
    <source>
        <dbReference type="PROSITE" id="PS51194"/>
    </source>
</evidence>
<dbReference type="PANTHER" id="PTHR43519:SF1">
    <property type="entry name" value="ATP-DEPENDENT RNA HELICASE HRPB"/>
    <property type="match status" value="1"/>
</dbReference>
<dbReference type="InterPro" id="IPR010225">
    <property type="entry name" value="HrpB"/>
</dbReference>
<dbReference type="InterPro" id="IPR014001">
    <property type="entry name" value="Helicase_ATP-bd"/>
</dbReference>
<evidence type="ECO:0000256" key="4">
    <source>
        <dbReference type="ARBA" id="ARBA00022840"/>
    </source>
</evidence>
<name>A0ABW1Z9J6_9BACT</name>
<feature type="domain" description="Helicase ATP-binding" evidence="5">
    <location>
        <begin position="17"/>
        <end position="177"/>
    </location>
</feature>
<keyword evidence="2 7" id="KW-0378">Hydrolase</keyword>
<dbReference type="PROSITE" id="PS51192">
    <property type="entry name" value="HELICASE_ATP_BIND_1"/>
    <property type="match status" value="1"/>
</dbReference>
<dbReference type="NCBIfam" id="TIGR01970">
    <property type="entry name" value="DEAH_box_HrpB"/>
    <property type="match status" value="1"/>
</dbReference>
<evidence type="ECO:0000256" key="1">
    <source>
        <dbReference type="ARBA" id="ARBA00022741"/>
    </source>
</evidence>
<accession>A0ABW1Z9J6</accession>
<keyword evidence="3 7" id="KW-0347">Helicase</keyword>
<dbReference type="Gene3D" id="1.20.120.1080">
    <property type="match status" value="1"/>
</dbReference>
<keyword evidence="1" id="KW-0547">Nucleotide-binding</keyword>
<dbReference type="Pfam" id="PF00271">
    <property type="entry name" value="Helicase_C"/>
    <property type="match status" value="1"/>
</dbReference>
<dbReference type="InterPro" id="IPR013689">
    <property type="entry name" value="RNA_helicase_ATP-dep_HrpB_C"/>
</dbReference>
<proteinExistence type="predicted"/>
<keyword evidence="4" id="KW-0067">ATP-binding</keyword>
<dbReference type="InterPro" id="IPR011545">
    <property type="entry name" value="DEAD/DEAH_box_helicase_dom"/>
</dbReference>
<dbReference type="EC" id="3.6.4.13" evidence="7"/>
<dbReference type="CDD" id="cd18791">
    <property type="entry name" value="SF2_C_RHA"/>
    <property type="match status" value="1"/>
</dbReference>
<dbReference type="GO" id="GO:0016787">
    <property type="term" value="F:hydrolase activity"/>
    <property type="evidence" value="ECO:0007669"/>
    <property type="project" value="UniProtKB-KW"/>
</dbReference>
<dbReference type="CDD" id="cd17990">
    <property type="entry name" value="DEXHc_HrpB"/>
    <property type="match status" value="1"/>
</dbReference>
<dbReference type="Pfam" id="PF00270">
    <property type="entry name" value="DEAD"/>
    <property type="match status" value="1"/>
</dbReference>
<feature type="domain" description="Helicase C-terminal" evidence="6">
    <location>
        <begin position="198"/>
        <end position="367"/>
    </location>
</feature>
<evidence type="ECO:0000313" key="8">
    <source>
        <dbReference type="Proteomes" id="UP001596391"/>
    </source>
</evidence>
<dbReference type="GO" id="GO:0003724">
    <property type="term" value="F:RNA helicase activity"/>
    <property type="evidence" value="ECO:0007669"/>
    <property type="project" value="UniProtKB-EC"/>
</dbReference>
<dbReference type="InterPro" id="IPR027417">
    <property type="entry name" value="P-loop_NTPase"/>
</dbReference>
<dbReference type="SMART" id="SM00490">
    <property type="entry name" value="HELICc"/>
    <property type="match status" value="1"/>
</dbReference>
<dbReference type="PROSITE" id="PS51194">
    <property type="entry name" value="HELICASE_CTER"/>
    <property type="match status" value="1"/>
</dbReference>
<dbReference type="InterPro" id="IPR001650">
    <property type="entry name" value="Helicase_C-like"/>
</dbReference>
<evidence type="ECO:0000256" key="3">
    <source>
        <dbReference type="ARBA" id="ARBA00022806"/>
    </source>
</evidence>
<evidence type="ECO:0000259" key="5">
    <source>
        <dbReference type="PROSITE" id="PS51192"/>
    </source>
</evidence>
<protein>
    <submittedName>
        <fullName evidence="7">ATP-dependent helicase HrpB</fullName>
        <ecNumber evidence="7">3.6.4.13</ecNumber>
    </submittedName>
</protein>
<dbReference type="InterPro" id="IPR049614">
    <property type="entry name" value="HrpB_DEXH"/>
</dbReference>